<dbReference type="RefSeq" id="WP_338399027.1">
    <property type="nucleotide sequence ID" value="NZ_AP025295.1"/>
</dbReference>
<keyword evidence="1" id="KW-0614">Plasmid</keyword>
<gene>
    <name evidence="1" type="ORF">PEPS_38780</name>
</gene>
<protein>
    <submittedName>
        <fullName evidence="1">Uncharacterized protein</fullName>
    </submittedName>
</protein>
<evidence type="ECO:0000313" key="1">
    <source>
        <dbReference type="EMBL" id="BDD01598.1"/>
    </source>
</evidence>
<evidence type="ECO:0000313" key="2">
    <source>
        <dbReference type="Proteomes" id="UP001354989"/>
    </source>
</evidence>
<accession>A0ABM7VKS8</accession>
<sequence>MIHIRPEIKGILPSDKVKLSFQNETLRPILKALNDHLLILVREYFGSVHFDLERVEDSKLKQQIDTLLLKESSIKFSVLGMVMGQMSHEEYATYFENSKSYNKRIWSMAAKRIFDGLKATSKEETN</sequence>
<keyword evidence="2" id="KW-1185">Reference proteome</keyword>
<name>A0ABM7VKS8_9BACT</name>
<proteinExistence type="predicted"/>
<organism evidence="1 2">
    <name type="scientific">Persicobacter psychrovividus</name>
    <dbReference type="NCBI Taxonomy" id="387638"/>
    <lineage>
        <taxon>Bacteria</taxon>
        <taxon>Pseudomonadati</taxon>
        <taxon>Bacteroidota</taxon>
        <taxon>Cytophagia</taxon>
        <taxon>Cytophagales</taxon>
        <taxon>Persicobacteraceae</taxon>
        <taxon>Persicobacter</taxon>
    </lineage>
</organism>
<geneLocation type="plasmid" evidence="1 2">
    <name>pPP3</name>
</geneLocation>
<reference evidence="1 2" key="1">
    <citation type="submission" date="2021-12" db="EMBL/GenBank/DDBJ databases">
        <title>Genome sequencing of bacteria with rrn-lacking chromosome and rrn-plasmid.</title>
        <authorList>
            <person name="Anda M."/>
            <person name="Iwasaki W."/>
        </authorList>
    </citation>
    <scope>NUCLEOTIDE SEQUENCE [LARGE SCALE GENOMIC DNA]</scope>
    <source>
        <strain evidence="1 2">NBRC 101262</strain>
        <plasmid evidence="1 2">pPP3</plasmid>
    </source>
</reference>
<dbReference type="EMBL" id="AP025295">
    <property type="protein sequence ID" value="BDD01598.1"/>
    <property type="molecule type" value="Genomic_DNA"/>
</dbReference>
<dbReference type="Proteomes" id="UP001354989">
    <property type="component" value="Plasmid pPP3"/>
</dbReference>